<proteinExistence type="predicted"/>
<dbReference type="RefSeq" id="WP_042679613.1">
    <property type="nucleotide sequence ID" value="NZ_CABKTM010000014.1"/>
</dbReference>
<name>A0A9X2S687_9FIRM</name>
<sequence length="379" mass="41592">MLLLKNGKIFTMTSNRVIYGDILIEGGKIKEISNNISNVEAKTIDLKNSIVMPGLIDAHSSLGLIENGVGFPGNDLNEKADNMTPQLRVEDGINILDKSFEEAVKNGITSTLICPGSEQVIGGQCSVFKTYGKSIDEMNYKNFAALQINLGDKVKSSNQNKIEMPMSRMGIAYIIRNLFKEGTEYIKRNNNISYKDYNVKYESLKSVLLKKIPVIFSADKVEDILTAINIGEEFGLNIILQSCTEGYLIVEELRKRNIPVLLGPYLTDYSNLELVNRSCKTPCTLSKSGILTCIVTNHPDVPIDLLTINGGIAVKEGMDYGEALKSITINPAKVLGISDKVGSISEGKDADIVVFNGDPLKVRTRTLLTIINGQIVYEG</sequence>
<dbReference type="AlphaFoldDB" id="A0A9X2S687"/>
<evidence type="ECO:0000313" key="3">
    <source>
        <dbReference type="Proteomes" id="UP001142078"/>
    </source>
</evidence>
<dbReference type="PANTHER" id="PTHR43135:SF3">
    <property type="entry name" value="ALPHA-D-RIBOSE 1-METHYLPHOSPHONATE 5-TRIPHOSPHATE DIPHOSPHATASE"/>
    <property type="match status" value="1"/>
</dbReference>
<reference evidence="2" key="1">
    <citation type="submission" date="2022-07" db="EMBL/GenBank/DDBJ databases">
        <title>Enhanced cultured diversity of the mouse gut microbiota enables custom-made synthetic communities.</title>
        <authorList>
            <person name="Afrizal A."/>
        </authorList>
    </citation>
    <scope>NUCLEOTIDE SEQUENCE</scope>
    <source>
        <strain evidence="2">DSM 29482</strain>
    </source>
</reference>
<accession>A0A9X2S687</accession>
<dbReference type="GO" id="GO:0016810">
    <property type="term" value="F:hydrolase activity, acting on carbon-nitrogen (but not peptide) bonds"/>
    <property type="evidence" value="ECO:0007669"/>
    <property type="project" value="InterPro"/>
</dbReference>
<dbReference type="InterPro" id="IPR032466">
    <property type="entry name" value="Metal_Hydrolase"/>
</dbReference>
<dbReference type="Proteomes" id="UP001142078">
    <property type="component" value="Unassembled WGS sequence"/>
</dbReference>
<dbReference type="SUPFAM" id="SSF51338">
    <property type="entry name" value="Composite domain of metallo-dependent hydrolases"/>
    <property type="match status" value="1"/>
</dbReference>
<dbReference type="InterPro" id="IPR011059">
    <property type="entry name" value="Metal-dep_hydrolase_composite"/>
</dbReference>
<gene>
    <name evidence="2" type="ORF">NSA23_13500</name>
</gene>
<keyword evidence="3" id="KW-1185">Reference proteome</keyword>
<dbReference type="Gene3D" id="2.30.40.10">
    <property type="entry name" value="Urease, subunit C, domain 1"/>
    <property type="match status" value="1"/>
</dbReference>
<protein>
    <submittedName>
        <fullName evidence="2">Amidohydrolase family protein</fullName>
    </submittedName>
</protein>
<dbReference type="OrthoDB" id="9776455at2"/>
<feature type="domain" description="Amidohydrolase 3" evidence="1">
    <location>
        <begin position="315"/>
        <end position="377"/>
    </location>
</feature>
<evidence type="ECO:0000259" key="1">
    <source>
        <dbReference type="Pfam" id="PF07969"/>
    </source>
</evidence>
<dbReference type="InterPro" id="IPR013108">
    <property type="entry name" value="Amidohydro_3"/>
</dbReference>
<dbReference type="PANTHER" id="PTHR43135">
    <property type="entry name" value="ALPHA-D-RIBOSE 1-METHYLPHOSPHONATE 5-TRIPHOSPHATE DIPHOSPHATASE"/>
    <property type="match status" value="1"/>
</dbReference>
<dbReference type="SUPFAM" id="SSF51556">
    <property type="entry name" value="Metallo-dependent hydrolases"/>
    <property type="match status" value="1"/>
</dbReference>
<dbReference type="Pfam" id="PF07969">
    <property type="entry name" value="Amidohydro_3"/>
    <property type="match status" value="1"/>
</dbReference>
<dbReference type="EMBL" id="JANJZL010000012">
    <property type="protein sequence ID" value="MCR2045119.1"/>
    <property type="molecule type" value="Genomic_DNA"/>
</dbReference>
<dbReference type="InterPro" id="IPR051781">
    <property type="entry name" value="Metallo-dep_Hydrolase"/>
</dbReference>
<dbReference type="Gene3D" id="3.20.20.140">
    <property type="entry name" value="Metal-dependent hydrolases"/>
    <property type="match status" value="1"/>
</dbReference>
<organism evidence="2 3">
    <name type="scientific">Anaerosalibacter massiliensis</name>
    <dbReference type="NCBI Taxonomy" id="1347392"/>
    <lineage>
        <taxon>Bacteria</taxon>
        <taxon>Bacillati</taxon>
        <taxon>Bacillota</taxon>
        <taxon>Tissierellia</taxon>
        <taxon>Tissierellales</taxon>
        <taxon>Sporanaerobacteraceae</taxon>
        <taxon>Anaerosalibacter</taxon>
    </lineage>
</organism>
<evidence type="ECO:0000313" key="2">
    <source>
        <dbReference type="EMBL" id="MCR2045119.1"/>
    </source>
</evidence>
<comment type="caution">
    <text evidence="2">The sequence shown here is derived from an EMBL/GenBank/DDBJ whole genome shotgun (WGS) entry which is preliminary data.</text>
</comment>